<sequence length="408" mass="46444">MKMTEHSQSIPSPLPPMDLPALRSRLEELSELHMRCRDDVTELDSLDEEKLLQDSALELEGRIQQIVYEYSDVGLLEDDDMDAYLEHLKEEHNKAEVGSSNIAKEIERLTKMHKEDSNLLEAKLEELKCSLDYITLKDLKTARASEDVDAHMLDDNQSTLTTAHKDSNLELLELDNKIDEMKSTVKSLQNTKHLVKWFDVVEQIEDALMGLKVHAFDDNCIRLSLQTHMPNIDAAVVNHELLIEVLEGTMKLKNVQVFPNDIYVSDIVDTARSLSNSSLQWLIRKVQDRIILSSLRHLAVNDANKLRYSLEYLDRDETIVAHVAGGIDAFIKLSHNWPLFGPPLKLISLKGSDNLKEISLSFLCKVEKLANSSDSHIRQNLPSFVDAIEKILIEQMKSDLHADDRPAH</sequence>
<keyword evidence="2" id="KW-1185">Reference proteome</keyword>
<protein>
    <submittedName>
        <fullName evidence="1">Uncharacterized protein</fullName>
    </submittedName>
</protein>
<evidence type="ECO:0000313" key="1">
    <source>
        <dbReference type="EMBL" id="KAK4266632.1"/>
    </source>
</evidence>
<organism evidence="1 2">
    <name type="scientific">Acacia crassicarpa</name>
    <name type="common">northern wattle</name>
    <dbReference type="NCBI Taxonomy" id="499986"/>
    <lineage>
        <taxon>Eukaryota</taxon>
        <taxon>Viridiplantae</taxon>
        <taxon>Streptophyta</taxon>
        <taxon>Embryophyta</taxon>
        <taxon>Tracheophyta</taxon>
        <taxon>Spermatophyta</taxon>
        <taxon>Magnoliopsida</taxon>
        <taxon>eudicotyledons</taxon>
        <taxon>Gunneridae</taxon>
        <taxon>Pentapetalae</taxon>
        <taxon>rosids</taxon>
        <taxon>fabids</taxon>
        <taxon>Fabales</taxon>
        <taxon>Fabaceae</taxon>
        <taxon>Caesalpinioideae</taxon>
        <taxon>mimosoid clade</taxon>
        <taxon>Acacieae</taxon>
        <taxon>Acacia</taxon>
    </lineage>
</organism>
<gene>
    <name evidence="1" type="ORF">QN277_027522</name>
</gene>
<proteinExistence type="predicted"/>
<reference evidence="1" key="1">
    <citation type="submission" date="2023-10" db="EMBL/GenBank/DDBJ databases">
        <title>Chromosome-level genome of the transformable northern wattle, Acacia crassicarpa.</title>
        <authorList>
            <person name="Massaro I."/>
            <person name="Sinha N.R."/>
            <person name="Poethig S."/>
            <person name="Leichty A.R."/>
        </authorList>
    </citation>
    <scope>NUCLEOTIDE SEQUENCE</scope>
    <source>
        <strain evidence="1">Acra3RX</strain>
        <tissue evidence="1">Leaf</tissue>
    </source>
</reference>
<dbReference type="AlphaFoldDB" id="A0AAE1MGG2"/>
<name>A0AAE1MGG2_9FABA</name>
<comment type="caution">
    <text evidence="1">The sequence shown here is derived from an EMBL/GenBank/DDBJ whole genome shotgun (WGS) entry which is preliminary data.</text>
</comment>
<dbReference type="Proteomes" id="UP001293593">
    <property type="component" value="Unassembled WGS sequence"/>
</dbReference>
<dbReference type="EMBL" id="JAWXYG010000008">
    <property type="protein sequence ID" value="KAK4266632.1"/>
    <property type="molecule type" value="Genomic_DNA"/>
</dbReference>
<accession>A0AAE1MGG2</accession>
<dbReference type="PANTHER" id="PTHR36037">
    <property type="entry name" value="RNA-DIRECTED DNA POLYMERASE (REVERSE TRANSCRIPTASE)-RELATED FAMILY PROTEIN"/>
    <property type="match status" value="1"/>
</dbReference>
<evidence type="ECO:0000313" key="2">
    <source>
        <dbReference type="Proteomes" id="UP001293593"/>
    </source>
</evidence>
<dbReference type="PANTHER" id="PTHR36037:SF1">
    <property type="entry name" value="RNA-DIRECTED DNA POLYMERASE (REVERSE TRANSCRIPTASE)-RELATED FAMILY PROTEIN"/>
    <property type="match status" value="1"/>
</dbReference>